<dbReference type="InterPro" id="IPR008978">
    <property type="entry name" value="HSP20-like_chaperone"/>
</dbReference>
<feature type="domain" description="SHSP" evidence="3">
    <location>
        <begin position="35"/>
        <end position="149"/>
    </location>
</feature>
<protein>
    <submittedName>
        <fullName evidence="4">Hsp20/alpha crystallin family protein</fullName>
    </submittedName>
</protein>
<evidence type="ECO:0000313" key="4">
    <source>
        <dbReference type="EMBL" id="MFC4874005.1"/>
    </source>
</evidence>
<dbReference type="PANTHER" id="PTHR11527">
    <property type="entry name" value="HEAT-SHOCK PROTEIN 20 FAMILY MEMBER"/>
    <property type="match status" value="1"/>
</dbReference>
<dbReference type="Gene3D" id="2.60.40.790">
    <property type="match status" value="1"/>
</dbReference>
<gene>
    <name evidence="4" type="ORF">ACFPFU_20030</name>
</gene>
<dbReference type="Pfam" id="PF00011">
    <property type="entry name" value="HSP20"/>
    <property type="match status" value="1"/>
</dbReference>
<dbReference type="Proteomes" id="UP001595818">
    <property type="component" value="Unassembled WGS sequence"/>
</dbReference>
<dbReference type="InterPro" id="IPR002068">
    <property type="entry name" value="A-crystallin/Hsp20_dom"/>
</dbReference>
<name>A0ABV9T5J5_9BACT</name>
<proteinExistence type="inferred from homology"/>
<accession>A0ABV9T5J5</accession>
<keyword evidence="5" id="KW-1185">Reference proteome</keyword>
<sequence length="149" mass="17276">MTLIKSNFPWTSDLFPSFNSVWDDFFNKDSFSRRLELGTSVPAVNISEENGQFLIDVAVPGMKKEDLKINLNDNILTISCEKKEEKEEKDKKITRREFSYSSFMRSFQLPENIKAEKISAEYKEGVLKLKVPKQEESKKDTTPKQISIQ</sequence>
<dbReference type="CDD" id="cd06464">
    <property type="entry name" value="ACD_sHsps-like"/>
    <property type="match status" value="1"/>
</dbReference>
<evidence type="ECO:0000256" key="2">
    <source>
        <dbReference type="RuleBase" id="RU003616"/>
    </source>
</evidence>
<comment type="caution">
    <text evidence="4">The sequence shown here is derived from an EMBL/GenBank/DDBJ whole genome shotgun (WGS) entry which is preliminary data.</text>
</comment>
<dbReference type="SUPFAM" id="SSF49764">
    <property type="entry name" value="HSP20-like chaperones"/>
    <property type="match status" value="1"/>
</dbReference>
<comment type="similarity">
    <text evidence="1 2">Belongs to the small heat shock protein (HSP20) family.</text>
</comment>
<evidence type="ECO:0000256" key="1">
    <source>
        <dbReference type="PROSITE-ProRule" id="PRU00285"/>
    </source>
</evidence>
<dbReference type="EMBL" id="JBHSJJ010000014">
    <property type="protein sequence ID" value="MFC4874005.1"/>
    <property type="molecule type" value="Genomic_DNA"/>
</dbReference>
<dbReference type="RefSeq" id="WP_377067430.1">
    <property type="nucleotide sequence ID" value="NZ_JBHSJJ010000014.1"/>
</dbReference>
<evidence type="ECO:0000313" key="5">
    <source>
        <dbReference type="Proteomes" id="UP001595818"/>
    </source>
</evidence>
<dbReference type="InterPro" id="IPR031107">
    <property type="entry name" value="Small_HSP"/>
</dbReference>
<dbReference type="PROSITE" id="PS01031">
    <property type="entry name" value="SHSP"/>
    <property type="match status" value="1"/>
</dbReference>
<organism evidence="4 5">
    <name type="scientific">Negadavirga shengliensis</name>
    <dbReference type="NCBI Taxonomy" id="1389218"/>
    <lineage>
        <taxon>Bacteria</taxon>
        <taxon>Pseudomonadati</taxon>
        <taxon>Bacteroidota</taxon>
        <taxon>Cytophagia</taxon>
        <taxon>Cytophagales</taxon>
        <taxon>Cyclobacteriaceae</taxon>
        <taxon>Negadavirga</taxon>
    </lineage>
</organism>
<reference evidence="5" key="1">
    <citation type="journal article" date="2019" name="Int. J. Syst. Evol. Microbiol.">
        <title>The Global Catalogue of Microorganisms (GCM) 10K type strain sequencing project: providing services to taxonomists for standard genome sequencing and annotation.</title>
        <authorList>
            <consortium name="The Broad Institute Genomics Platform"/>
            <consortium name="The Broad Institute Genome Sequencing Center for Infectious Disease"/>
            <person name="Wu L."/>
            <person name="Ma J."/>
        </authorList>
    </citation>
    <scope>NUCLEOTIDE SEQUENCE [LARGE SCALE GENOMIC DNA]</scope>
    <source>
        <strain evidence="5">CGMCC 4.7466</strain>
    </source>
</reference>
<evidence type="ECO:0000259" key="3">
    <source>
        <dbReference type="PROSITE" id="PS01031"/>
    </source>
</evidence>